<dbReference type="InterPro" id="IPR051487">
    <property type="entry name" value="Ser/Thr_Proteases_Immune/Dev"/>
</dbReference>
<keyword evidence="9" id="KW-1185">Reference proteome</keyword>
<dbReference type="OrthoDB" id="6261922at2759"/>
<evidence type="ECO:0000313" key="11">
    <source>
        <dbReference type="RefSeq" id="XP_030374501.1"/>
    </source>
</evidence>
<evidence type="ECO:0000256" key="3">
    <source>
        <dbReference type="ARBA" id="ARBA00023157"/>
    </source>
</evidence>
<dbReference type="GO" id="GO:0005576">
    <property type="term" value="C:extracellular region"/>
    <property type="evidence" value="ECO:0007669"/>
    <property type="project" value="UniProtKB-SubCell"/>
</dbReference>
<dbReference type="SUPFAM" id="SSF50494">
    <property type="entry name" value="Trypsin-like serine proteases"/>
    <property type="match status" value="1"/>
</dbReference>
<dbReference type="CDD" id="cd00190">
    <property type="entry name" value="Tryp_SPc"/>
    <property type="match status" value="1"/>
</dbReference>
<feature type="signal peptide" evidence="7">
    <location>
        <begin position="1"/>
        <end position="29"/>
    </location>
</feature>
<dbReference type="InterPro" id="IPR043504">
    <property type="entry name" value="Peptidase_S1_PA_chymotrypsin"/>
</dbReference>
<keyword evidence="2" id="KW-0964">Secreted</keyword>
<comment type="similarity">
    <text evidence="4">Belongs to the peptidase S1 family. CLIP subfamily.</text>
</comment>
<evidence type="ECO:0000313" key="9">
    <source>
        <dbReference type="Proteomes" id="UP000504634"/>
    </source>
</evidence>
<protein>
    <recommendedName>
        <fullName evidence="5">Phenoloxidase-activating factor 2</fullName>
    </recommendedName>
    <alternativeName>
        <fullName evidence="6">Prophenoloxidase-activating factor II</fullName>
    </alternativeName>
</protein>
<dbReference type="RefSeq" id="XP_030374493.1">
    <property type="nucleotide sequence ID" value="XM_030518633.1"/>
</dbReference>
<proteinExistence type="inferred from homology"/>
<keyword evidence="3" id="KW-1015">Disulfide bond</keyword>
<evidence type="ECO:0000256" key="2">
    <source>
        <dbReference type="ARBA" id="ARBA00022525"/>
    </source>
</evidence>
<dbReference type="Gene3D" id="2.40.10.10">
    <property type="entry name" value="Trypsin-like serine proteases"/>
    <property type="match status" value="1"/>
</dbReference>
<dbReference type="InterPro" id="IPR041515">
    <property type="entry name" value="PPAF-2-like_Clip"/>
</dbReference>
<evidence type="ECO:0000256" key="6">
    <source>
        <dbReference type="ARBA" id="ARBA00076468"/>
    </source>
</evidence>
<evidence type="ECO:0000256" key="7">
    <source>
        <dbReference type="SAM" id="SignalP"/>
    </source>
</evidence>
<dbReference type="GO" id="GO:0006508">
    <property type="term" value="P:proteolysis"/>
    <property type="evidence" value="ECO:0007669"/>
    <property type="project" value="InterPro"/>
</dbReference>
<dbReference type="PRINTS" id="PR00722">
    <property type="entry name" value="CHYMOTRYPSIN"/>
</dbReference>
<dbReference type="Pfam" id="PF18322">
    <property type="entry name" value="CLIP_1"/>
    <property type="match status" value="1"/>
</dbReference>
<dbReference type="PROSITE" id="PS50240">
    <property type="entry name" value="TRYPSIN_DOM"/>
    <property type="match status" value="1"/>
</dbReference>
<evidence type="ECO:0000313" key="10">
    <source>
        <dbReference type="RefSeq" id="XP_030374493.1"/>
    </source>
</evidence>
<feature type="chain" id="PRO_5044642645" description="Phenoloxidase-activating factor 2" evidence="7">
    <location>
        <begin position="30"/>
        <end position="458"/>
    </location>
</feature>
<dbReference type="PANTHER" id="PTHR24256">
    <property type="entry name" value="TRYPTASE-RELATED"/>
    <property type="match status" value="1"/>
</dbReference>
<name>A0A6J2TCI6_DROLE</name>
<reference evidence="10 11" key="1">
    <citation type="submission" date="2025-04" db="UniProtKB">
        <authorList>
            <consortium name="RefSeq"/>
        </authorList>
    </citation>
    <scope>IDENTIFICATION</scope>
    <source>
        <strain evidence="10 11">11010-0011.00</strain>
        <tissue evidence="10 11">Whole body</tissue>
    </source>
</reference>
<accession>A0A6J2TCI6</accession>
<dbReference type="Proteomes" id="UP000504634">
    <property type="component" value="Unplaced"/>
</dbReference>
<dbReference type="RefSeq" id="XP_030374501.1">
    <property type="nucleotide sequence ID" value="XM_030518641.1"/>
</dbReference>
<organism evidence="9 11">
    <name type="scientific">Drosophila lebanonensis</name>
    <name type="common">Fruit fly</name>
    <name type="synonym">Scaptodrosophila lebanonensis</name>
    <dbReference type="NCBI Taxonomy" id="7225"/>
    <lineage>
        <taxon>Eukaryota</taxon>
        <taxon>Metazoa</taxon>
        <taxon>Ecdysozoa</taxon>
        <taxon>Arthropoda</taxon>
        <taxon>Hexapoda</taxon>
        <taxon>Insecta</taxon>
        <taxon>Pterygota</taxon>
        <taxon>Neoptera</taxon>
        <taxon>Endopterygota</taxon>
        <taxon>Diptera</taxon>
        <taxon>Brachycera</taxon>
        <taxon>Muscomorpha</taxon>
        <taxon>Ephydroidea</taxon>
        <taxon>Drosophilidae</taxon>
        <taxon>Scaptodrosophila</taxon>
    </lineage>
</organism>
<keyword evidence="7" id="KW-0732">Signal</keyword>
<dbReference type="GO" id="GO:0004252">
    <property type="term" value="F:serine-type endopeptidase activity"/>
    <property type="evidence" value="ECO:0007669"/>
    <property type="project" value="InterPro"/>
</dbReference>
<dbReference type="InterPro" id="IPR009003">
    <property type="entry name" value="Peptidase_S1_PA"/>
</dbReference>
<comment type="subcellular location">
    <subcellularLocation>
        <location evidence="1">Secreted</location>
    </subcellularLocation>
</comment>
<evidence type="ECO:0000259" key="8">
    <source>
        <dbReference type="PROSITE" id="PS50240"/>
    </source>
</evidence>
<gene>
    <name evidence="10 11" type="primary">LOC115624049</name>
</gene>
<dbReference type="InterPro" id="IPR001314">
    <property type="entry name" value="Peptidase_S1A"/>
</dbReference>
<dbReference type="InterPro" id="IPR001254">
    <property type="entry name" value="Trypsin_dom"/>
</dbReference>
<dbReference type="AlphaFoldDB" id="A0A6J2TCI6"/>
<dbReference type="GeneID" id="115624049"/>
<evidence type="ECO:0000256" key="1">
    <source>
        <dbReference type="ARBA" id="ARBA00004613"/>
    </source>
</evidence>
<evidence type="ECO:0000256" key="4">
    <source>
        <dbReference type="ARBA" id="ARBA00024195"/>
    </source>
</evidence>
<sequence length="458" mass="50555">MPPIFRQMLQVFALLPLCHVLTTVGQTASVCPDHELCVSEQRCNETNDAGVGHITPRIALVCGKQQVCCPRVQLANWDATHSKENVDSRQGDTGLTVGPAANSPYKSCGMHKECVPRQLCNGTIINDGRFLVGPRVGNVNTTLGEDPNSWKCRPLQTCCLVEDQLPPEKSLLQSNVLGFKYLGCGYANPQGAGFNLNGYDPDVSQFGEWPWVVALLGARNVYLCGGTLIHPSLVLTSAHNVHTQTEDTLVVRAGDWDLNSMEEVYPFQSRQIKQIIRHEDFNPLTFFNDIALLVLEQPFELKPHIQPLCLPPTETPELLRQLRAPTTICYATGWGKKSSASEEHEHLLKRIDLPIIGADECQAQLRQTILGHHFRLRPSFICAGGIKGKGTCKGDGGSPLFCTIPDTNDRYMLAGIVSWGIGNSCAEEDIPDGYANVPYLRPWIDEKVRGLDIKLDSY</sequence>
<dbReference type="Pfam" id="PF00089">
    <property type="entry name" value="Trypsin"/>
    <property type="match status" value="1"/>
</dbReference>
<feature type="domain" description="Peptidase S1" evidence="8">
    <location>
        <begin position="195"/>
        <end position="449"/>
    </location>
</feature>
<evidence type="ECO:0000256" key="5">
    <source>
        <dbReference type="ARBA" id="ARBA00068096"/>
    </source>
</evidence>
<dbReference type="SMART" id="SM00020">
    <property type="entry name" value="Tryp_SPc"/>
    <property type="match status" value="1"/>
</dbReference>
<dbReference type="FunFam" id="2.40.10.10:FF:000038">
    <property type="entry name" value="Serine protease"/>
    <property type="match status" value="1"/>
</dbReference>